<dbReference type="Proteomes" id="UP000199701">
    <property type="component" value="Unassembled WGS sequence"/>
</dbReference>
<organism evidence="3 4">
    <name type="scientific">[Clostridium] fimetarium</name>
    <dbReference type="NCBI Taxonomy" id="99656"/>
    <lineage>
        <taxon>Bacteria</taxon>
        <taxon>Bacillati</taxon>
        <taxon>Bacillota</taxon>
        <taxon>Clostridia</taxon>
        <taxon>Lachnospirales</taxon>
        <taxon>Lachnospiraceae</taxon>
    </lineage>
</organism>
<feature type="domain" description="GGDEF" evidence="2">
    <location>
        <begin position="159"/>
        <end position="294"/>
    </location>
</feature>
<dbReference type="InterPro" id="IPR029787">
    <property type="entry name" value="Nucleotide_cyclase"/>
</dbReference>
<dbReference type="Pfam" id="PF00563">
    <property type="entry name" value="EAL"/>
    <property type="match status" value="1"/>
</dbReference>
<dbReference type="CDD" id="cd00130">
    <property type="entry name" value="PAS"/>
    <property type="match status" value="1"/>
</dbReference>
<dbReference type="Gene3D" id="3.30.450.20">
    <property type="entry name" value="PAS domain"/>
    <property type="match status" value="1"/>
</dbReference>
<dbReference type="InterPro" id="IPR035965">
    <property type="entry name" value="PAS-like_dom_sf"/>
</dbReference>
<dbReference type="InterPro" id="IPR050706">
    <property type="entry name" value="Cyclic-di-GMP_PDE-like"/>
</dbReference>
<evidence type="ECO:0000313" key="4">
    <source>
        <dbReference type="Proteomes" id="UP000199701"/>
    </source>
</evidence>
<dbReference type="STRING" id="99656.SAMN05421659_10879"/>
<accession>A0A1I0QJV4</accession>
<dbReference type="PANTHER" id="PTHR33121">
    <property type="entry name" value="CYCLIC DI-GMP PHOSPHODIESTERASE PDEF"/>
    <property type="match status" value="1"/>
</dbReference>
<dbReference type="SUPFAM" id="SSF141868">
    <property type="entry name" value="EAL domain-like"/>
    <property type="match status" value="1"/>
</dbReference>
<dbReference type="InterPro" id="IPR043128">
    <property type="entry name" value="Rev_trsase/Diguanyl_cyclase"/>
</dbReference>
<dbReference type="PANTHER" id="PTHR33121:SF70">
    <property type="entry name" value="SIGNALING PROTEIN YKOW"/>
    <property type="match status" value="1"/>
</dbReference>
<evidence type="ECO:0000259" key="1">
    <source>
        <dbReference type="PROSITE" id="PS50883"/>
    </source>
</evidence>
<evidence type="ECO:0000313" key="3">
    <source>
        <dbReference type="EMBL" id="SEW27309.1"/>
    </source>
</evidence>
<dbReference type="SUPFAM" id="SSF55785">
    <property type="entry name" value="PYP-like sensor domain (PAS domain)"/>
    <property type="match status" value="1"/>
</dbReference>
<dbReference type="NCBIfam" id="TIGR00254">
    <property type="entry name" value="GGDEF"/>
    <property type="match status" value="1"/>
</dbReference>
<dbReference type="Pfam" id="PF00990">
    <property type="entry name" value="GGDEF"/>
    <property type="match status" value="1"/>
</dbReference>
<name>A0A1I0QJV4_9FIRM</name>
<dbReference type="Gene3D" id="3.20.20.450">
    <property type="entry name" value="EAL domain"/>
    <property type="match status" value="1"/>
</dbReference>
<dbReference type="CDD" id="cd01949">
    <property type="entry name" value="GGDEF"/>
    <property type="match status" value="1"/>
</dbReference>
<proteinExistence type="predicted"/>
<evidence type="ECO:0000259" key="2">
    <source>
        <dbReference type="PROSITE" id="PS50887"/>
    </source>
</evidence>
<dbReference type="InterPro" id="IPR035919">
    <property type="entry name" value="EAL_sf"/>
</dbReference>
<dbReference type="PROSITE" id="PS50887">
    <property type="entry name" value="GGDEF"/>
    <property type="match status" value="1"/>
</dbReference>
<dbReference type="Gene3D" id="3.30.70.270">
    <property type="match status" value="1"/>
</dbReference>
<dbReference type="AlphaFoldDB" id="A0A1I0QJV4"/>
<dbReference type="Pfam" id="PF08447">
    <property type="entry name" value="PAS_3"/>
    <property type="match status" value="1"/>
</dbReference>
<dbReference type="GO" id="GO:0071111">
    <property type="term" value="F:cyclic-guanylate-specific phosphodiesterase activity"/>
    <property type="evidence" value="ECO:0007669"/>
    <property type="project" value="InterPro"/>
</dbReference>
<dbReference type="EMBL" id="FOJI01000008">
    <property type="protein sequence ID" value="SEW27309.1"/>
    <property type="molecule type" value="Genomic_DNA"/>
</dbReference>
<dbReference type="CDD" id="cd01948">
    <property type="entry name" value="EAL"/>
    <property type="match status" value="1"/>
</dbReference>
<dbReference type="SUPFAM" id="SSF55073">
    <property type="entry name" value="Nucleotide cyclase"/>
    <property type="match status" value="1"/>
</dbReference>
<sequence>MKNKMQVDFAQFEYALSILGECTDDYMFILDFDNDHYALSESALDIFALDKSHFFNATKVLKGVIYSEDYEMLIKDLEAVKEQRQPDHNLEYRWLDKMGNPIWINCRGHVVSDDNGKPQYLVGRIGELGKHRKIDNVTSLYRENILKSQYMNLSKNGYFKGYVLSIGIDNFKEINEKCGMEFGDTILSNVSSCIKKSIHSNTEVFRLDGDEFVIFCKSFNISERSKVKELYKKIRREIDRSIEKSGYQTFYTISAGAVFFDSQTDDYDSIMRSARFALHNSKINGKNTYFEYSEDFYLKYIRKIDLQECLRKSIKNGFEGFELYYQPIINVVEESVYGAEALVRWSNKTYGYISPVEFIPLLEESSLIIPLGKWIIHTAVKQCKEWKNNISGFKMNINLSFVQLLKSDIVKDALECIDSFDIPHENIVFELTESGELESSQATKNVLKSFMEKEIELAIDDFGTGYSNFRYIKDMMFGMVKIDRVFIKNIQHSDYDYRLVKHITDMAHSLNLKVCYEGIETERELEIVKSLKPDCIQGFFYGRPVNPYKFEQKHLKI</sequence>
<dbReference type="PROSITE" id="PS50883">
    <property type="entry name" value="EAL"/>
    <property type="match status" value="1"/>
</dbReference>
<dbReference type="RefSeq" id="WP_092454047.1">
    <property type="nucleotide sequence ID" value="NZ_FOJI01000008.1"/>
</dbReference>
<dbReference type="InterPro" id="IPR000014">
    <property type="entry name" value="PAS"/>
</dbReference>
<feature type="domain" description="EAL" evidence="1">
    <location>
        <begin position="303"/>
        <end position="557"/>
    </location>
</feature>
<dbReference type="InterPro" id="IPR001633">
    <property type="entry name" value="EAL_dom"/>
</dbReference>
<dbReference type="SMART" id="SM00267">
    <property type="entry name" value="GGDEF"/>
    <property type="match status" value="1"/>
</dbReference>
<dbReference type="InterPro" id="IPR000160">
    <property type="entry name" value="GGDEF_dom"/>
</dbReference>
<dbReference type="InterPro" id="IPR013655">
    <property type="entry name" value="PAS_fold_3"/>
</dbReference>
<dbReference type="SMART" id="SM00052">
    <property type="entry name" value="EAL"/>
    <property type="match status" value="1"/>
</dbReference>
<reference evidence="3 4" key="1">
    <citation type="submission" date="2016-10" db="EMBL/GenBank/DDBJ databases">
        <authorList>
            <person name="de Groot N.N."/>
        </authorList>
    </citation>
    <scope>NUCLEOTIDE SEQUENCE [LARGE SCALE GENOMIC DNA]</scope>
    <source>
        <strain evidence="3 4">DSM 9179</strain>
    </source>
</reference>
<protein>
    <submittedName>
        <fullName evidence="3">Diguanylate cyclase (GGDEF) domain-containing protein</fullName>
    </submittedName>
</protein>
<keyword evidence="4" id="KW-1185">Reference proteome</keyword>
<gene>
    <name evidence="3" type="ORF">SAMN05421659_10879</name>
</gene>
<dbReference type="OrthoDB" id="9805474at2"/>